<dbReference type="EMBL" id="LVEO01000022">
    <property type="protein sequence ID" value="OCB70277.1"/>
    <property type="molecule type" value="Genomic_DNA"/>
</dbReference>
<keyword evidence="6" id="KW-1185">Reference proteome</keyword>
<evidence type="ECO:0000313" key="6">
    <source>
        <dbReference type="Proteomes" id="UP000182367"/>
    </source>
</evidence>
<organism evidence="3 5">
    <name type="scientific">Flavobacterium glycines</name>
    <dbReference type="NCBI Taxonomy" id="551990"/>
    <lineage>
        <taxon>Bacteria</taxon>
        <taxon>Pseudomonadati</taxon>
        <taxon>Bacteroidota</taxon>
        <taxon>Flavobacteriia</taxon>
        <taxon>Flavobacteriales</taxon>
        <taxon>Flavobacteriaceae</taxon>
        <taxon>Flavobacterium</taxon>
    </lineage>
</organism>
<evidence type="ECO:0000313" key="3">
    <source>
        <dbReference type="EMBL" id="OCB70277.1"/>
    </source>
</evidence>
<evidence type="ECO:0000313" key="4">
    <source>
        <dbReference type="EMBL" id="SDJ70297.1"/>
    </source>
</evidence>
<dbReference type="SUPFAM" id="SSF56935">
    <property type="entry name" value="Porins"/>
    <property type="match status" value="1"/>
</dbReference>
<proteinExistence type="predicted"/>
<evidence type="ECO:0000259" key="2">
    <source>
        <dbReference type="Pfam" id="PF19089"/>
    </source>
</evidence>
<feature type="chain" id="PRO_5008624329" description="DUF5777 domain-containing protein" evidence="1">
    <location>
        <begin position="22"/>
        <end position="285"/>
    </location>
</feature>
<dbReference type="InterPro" id="IPR045916">
    <property type="entry name" value="DUF5777"/>
</dbReference>
<dbReference type="OrthoDB" id="1117410at2"/>
<dbReference type="RefSeq" id="WP_066328788.1">
    <property type="nucleotide sequence ID" value="NZ_BJVF01000005.1"/>
</dbReference>
<dbReference type="Proteomes" id="UP000182367">
    <property type="component" value="Unassembled WGS sequence"/>
</dbReference>
<dbReference type="STRING" id="551990.SAMN05192550_2600"/>
<comment type="caution">
    <text evidence="3">The sequence shown here is derived from an EMBL/GenBank/DDBJ whole genome shotgun (WGS) entry which is preliminary data.</text>
</comment>
<protein>
    <recommendedName>
        <fullName evidence="2">DUF5777 domain-containing protein</fullName>
    </recommendedName>
</protein>
<reference evidence="5" key="1">
    <citation type="submission" date="2016-03" db="EMBL/GenBank/DDBJ databases">
        <title>Draft genome sequence of Paenibacillus glacialis DSM 22343.</title>
        <authorList>
            <person name="Shin S.-K."/>
            <person name="Yi H."/>
        </authorList>
    </citation>
    <scope>NUCLEOTIDE SEQUENCE [LARGE SCALE GENOMIC DNA]</scope>
    <source>
        <strain evidence="5">NBRC 105008</strain>
    </source>
</reference>
<dbReference type="Pfam" id="PF19089">
    <property type="entry name" value="DUF5777"/>
    <property type="match status" value="1"/>
</dbReference>
<dbReference type="AlphaFoldDB" id="A0A1B9DKR7"/>
<accession>A0A1B9DKR7</accession>
<feature type="domain" description="DUF5777" evidence="2">
    <location>
        <begin position="43"/>
        <end position="285"/>
    </location>
</feature>
<keyword evidence="1" id="KW-0732">Signal</keyword>
<reference evidence="4 6" key="3">
    <citation type="submission" date="2016-10" db="EMBL/GenBank/DDBJ databases">
        <authorList>
            <person name="Varghese N."/>
            <person name="Submissions S."/>
        </authorList>
    </citation>
    <scope>NUCLEOTIDE SEQUENCE [LARGE SCALE GENOMIC DNA]</scope>
    <source>
        <strain evidence="4 6">Gm-149</strain>
    </source>
</reference>
<evidence type="ECO:0000313" key="5">
    <source>
        <dbReference type="Proteomes" id="UP000093226"/>
    </source>
</evidence>
<dbReference type="EMBL" id="FNEO01000006">
    <property type="protein sequence ID" value="SDJ70297.1"/>
    <property type="molecule type" value="Genomic_DNA"/>
</dbReference>
<gene>
    <name evidence="3" type="ORF">FBGL_11955</name>
    <name evidence="4" type="ORF">SAMN05192550_2600</name>
</gene>
<evidence type="ECO:0000256" key="1">
    <source>
        <dbReference type="SAM" id="SignalP"/>
    </source>
</evidence>
<reference evidence="3" key="2">
    <citation type="submission" date="2016-03" db="EMBL/GenBank/DDBJ databases">
        <authorList>
            <person name="Ploux O."/>
        </authorList>
    </citation>
    <scope>NUCLEOTIDE SEQUENCE</scope>
    <source>
        <strain evidence="3">NBRC 105008</strain>
    </source>
</reference>
<dbReference type="Proteomes" id="UP000093226">
    <property type="component" value="Unassembled WGS sequence"/>
</dbReference>
<name>A0A1B9DKR7_9FLAO</name>
<feature type="signal peptide" evidence="1">
    <location>
        <begin position="1"/>
        <end position="21"/>
    </location>
</feature>
<sequence>MKIHKIIICTLFLFSLQTAMAQDDLLGQLDTKPVKKEAVTATFKALQIANLQSTKLPAKGEFYLLISHRFGDLTEGLQNFFGLDNANTKIGGIYGIADWLSVGLSRHTFQKNYETALKYRLANQLEGGFPVTIVGYNTFDVNTELSKDDYPSLQFSNRLAYSAQLLISRKMSESLSLELAPIFTHKNLYNNVSENANLMLLGFGGRYKLSKRLSLNLEYDTRLNAKEDNPYQNPITLGLDIETGGHIFQLVFSNSQAMNDVTVFNNSTGNGSKGIFFGFNMYRVF</sequence>